<dbReference type="PANTHER" id="PTHR30469:SF15">
    <property type="entry name" value="HLYD FAMILY OF SECRETION PROTEINS"/>
    <property type="match status" value="1"/>
</dbReference>
<feature type="chain" id="PRO_5035178883" evidence="2">
    <location>
        <begin position="25"/>
        <end position="352"/>
    </location>
</feature>
<feature type="domain" description="CusB-like beta-barrel" evidence="3">
    <location>
        <begin position="198"/>
        <end position="274"/>
    </location>
</feature>
<dbReference type="Gene3D" id="2.40.420.20">
    <property type="match status" value="1"/>
</dbReference>
<keyword evidence="2" id="KW-0732">Signal</keyword>
<evidence type="ECO:0000259" key="3">
    <source>
        <dbReference type="Pfam" id="PF25954"/>
    </source>
</evidence>
<dbReference type="SUPFAM" id="SSF111369">
    <property type="entry name" value="HlyD-like secretion proteins"/>
    <property type="match status" value="1"/>
</dbReference>
<dbReference type="GO" id="GO:0015562">
    <property type="term" value="F:efflux transmembrane transporter activity"/>
    <property type="evidence" value="ECO:0007669"/>
    <property type="project" value="TreeGrafter"/>
</dbReference>
<dbReference type="NCBIfam" id="TIGR01730">
    <property type="entry name" value="RND_mfp"/>
    <property type="match status" value="1"/>
</dbReference>
<name>A0A8J6QP79_9BACT</name>
<dbReference type="GO" id="GO:1990281">
    <property type="term" value="C:efflux pump complex"/>
    <property type="evidence" value="ECO:0007669"/>
    <property type="project" value="TreeGrafter"/>
</dbReference>
<dbReference type="Gene3D" id="2.40.30.170">
    <property type="match status" value="1"/>
</dbReference>
<dbReference type="Pfam" id="PF25973">
    <property type="entry name" value="BSH_CzcB"/>
    <property type="match status" value="1"/>
</dbReference>
<evidence type="ECO:0000256" key="1">
    <source>
        <dbReference type="ARBA" id="ARBA00009477"/>
    </source>
</evidence>
<evidence type="ECO:0000259" key="4">
    <source>
        <dbReference type="Pfam" id="PF25973"/>
    </source>
</evidence>
<evidence type="ECO:0000256" key="2">
    <source>
        <dbReference type="SAM" id="SignalP"/>
    </source>
</evidence>
<dbReference type="AlphaFoldDB" id="A0A8J6QP79"/>
<dbReference type="InterPro" id="IPR058637">
    <property type="entry name" value="YknX-like_C"/>
</dbReference>
<organism evidence="6 7">
    <name type="scientific">Pelovirga terrestris</name>
    <dbReference type="NCBI Taxonomy" id="2771352"/>
    <lineage>
        <taxon>Bacteria</taxon>
        <taxon>Pseudomonadati</taxon>
        <taxon>Thermodesulfobacteriota</taxon>
        <taxon>Desulfuromonadia</taxon>
        <taxon>Geobacterales</taxon>
        <taxon>Geobacteraceae</taxon>
        <taxon>Pelovirga</taxon>
    </lineage>
</organism>
<comment type="similarity">
    <text evidence="1">Belongs to the membrane fusion protein (MFP) (TC 8.A.1) family.</text>
</comment>
<proteinExistence type="inferred from homology"/>
<reference evidence="6" key="1">
    <citation type="submission" date="2020-09" db="EMBL/GenBank/DDBJ databases">
        <title>Pelobacter alkaliphilus sp. nov., a novel anaerobic arsenate-reducing bacterium from terrestrial mud volcano.</title>
        <authorList>
            <person name="Khomyakova M.A."/>
            <person name="Merkel A.Y."/>
            <person name="Slobodkin A.I."/>
        </authorList>
    </citation>
    <scope>NUCLEOTIDE SEQUENCE</scope>
    <source>
        <strain evidence="6">M08fum</strain>
    </source>
</reference>
<dbReference type="Gene3D" id="2.40.50.100">
    <property type="match status" value="1"/>
</dbReference>
<keyword evidence="7" id="KW-1185">Reference proteome</keyword>
<evidence type="ECO:0000313" key="7">
    <source>
        <dbReference type="Proteomes" id="UP000632828"/>
    </source>
</evidence>
<comment type="caution">
    <text evidence="6">The sequence shown here is derived from an EMBL/GenBank/DDBJ whole genome shotgun (WGS) entry which is preliminary data.</text>
</comment>
<evidence type="ECO:0000259" key="5">
    <source>
        <dbReference type="Pfam" id="PF25989"/>
    </source>
</evidence>
<feature type="domain" description="YknX-like C-terminal permuted SH3-like" evidence="5">
    <location>
        <begin position="280"/>
        <end position="347"/>
    </location>
</feature>
<feature type="domain" description="CzcB-like barrel-sandwich hybrid" evidence="4">
    <location>
        <begin position="69"/>
        <end position="187"/>
    </location>
</feature>
<protein>
    <submittedName>
        <fullName evidence="6">Efflux RND transporter periplasmic adaptor subunit</fullName>
    </submittedName>
</protein>
<dbReference type="InterPro" id="IPR058792">
    <property type="entry name" value="Beta-barrel_RND_2"/>
</dbReference>
<dbReference type="RefSeq" id="WP_191153508.1">
    <property type="nucleotide sequence ID" value="NZ_JACWUN010000001.1"/>
</dbReference>
<feature type="signal peptide" evidence="2">
    <location>
        <begin position="1"/>
        <end position="24"/>
    </location>
</feature>
<dbReference type="InterPro" id="IPR058647">
    <property type="entry name" value="BSH_CzcB-like"/>
</dbReference>
<gene>
    <name evidence="6" type="ORF">ICT70_00950</name>
</gene>
<dbReference type="EMBL" id="JACWUN010000001">
    <property type="protein sequence ID" value="MBD1399235.1"/>
    <property type="molecule type" value="Genomic_DNA"/>
</dbReference>
<dbReference type="Pfam" id="PF25989">
    <property type="entry name" value="YknX_C"/>
    <property type="match status" value="1"/>
</dbReference>
<dbReference type="Gene3D" id="1.10.287.470">
    <property type="entry name" value="Helix hairpin bin"/>
    <property type="match status" value="1"/>
</dbReference>
<dbReference type="PANTHER" id="PTHR30469">
    <property type="entry name" value="MULTIDRUG RESISTANCE PROTEIN MDTA"/>
    <property type="match status" value="1"/>
</dbReference>
<sequence>MRKLSICVPLVLSLVLLLISGCDSPPPVTGETDNQRRVNVVTQSLVPVDLTETFTLPARVQARDDLTLSAEVAGTVVNTPVREGMRVVQGQVLIEIDSSVIRAQLERETENVAVLMARRDRMQRLATEGLVSQQELEDVNNGLTAAHTGLEQARIQLNKTTLRSPIDGMVDRRLVDVGEYVDPGKPLLRLISIEQLEVIADVPEKDVGFLKPGQLVTITPAIIHGDQAEPLKAIIEYIAFVADEVSRTYHTRMIIEQPGGILRPGMIARATFIRQEHRQALVVPLFSVLDRRNTKIAYIVEDGYAREVEVVTGSSVGRQLVVRSGLEAGQQLVIKGQQLLIDGVAVNQGEAR</sequence>
<dbReference type="Proteomes" id="UP000632828">
    <property type="component" value="Unassembled WGS sequence"/>
</dbReference>
<accession>A0A8J6QP79</accession>
<evidence type="ECO:0000313" key="6">
    <source>
        <dbReference type="EMBL" id="MBD1399235.1"/>
    </source>
</evidence>
<dbReference type="Pfam" id="PF25954">
    <property type="entry name" value="Beta-barrel_RND_2"/>
    <property type="match status" value="1"/>
</dbReference>
<dbReference type="PROSITE" id="PS51257">
    <property type="entry name" value="PROKAR_LIPOPROTEIN"/>
    <property type="match status" value="1"/>
</dbReference>
<dbReference type="InterPro" id="IPR006143">
    <property type="entry name" value="RND_pump_MFP"/>
</dbReference>